<dbReference type="InterPro" id="IPR029061">
    <property type="entry name" value="THDP-binding"/>
</dbReference>
<dbReference type="Gene3D" id="3.40.50.970">
    <property type="match status" value="1"/>
</dbReference>
<proteinExistence type="predicted"/>
<dbReference type="EC" id="2.2.1.9" evidence="1"/>
<dbReference type="AlphaFoldDB" id="A0A645FEV3"/>
<dbReference type="PANTHER" id="PTHR42916">
    <property type="entry name" value="2-SUCCINYL-5-ENOLPYRUVYL-6-HYDROXY-3-CYCLOHEXENE-1-CARBOXYLATE SYNTHASE"/>
    <property type="match status" value="1"/>
</dbReference>
<dbReference type="EMBL" id="VSSQ01059354">
    <property type="protein sequence ID" value="MPN12925.1"/>
    <property type="molecule type" value="Genomic_DNA"/>
</dbReference>
<organism evidence="1">
    <name type="scientific">bioreactor metagenome</name>
    <dbReference type="NCBI Taxonomy" id="1076179"/>
    <lineage>
        <taxon>unclassified sequences</taxon>
        <taxon>metagenomes</taxon>
        <taxon>ecological metagenomes</taxon>
    </lineage>
</organism>
<comment type="caution">
    <text evidence="1">The sequence shown here is derived from an EMBL/GenBank/DDBJ whole genome shotgun (WGS) entry which is preliminary data.</text>
</comment>
<dbReference type="GO" id="GO:0070204">
    <property type="term" value="F:2-succinyl-5-enolpyruvyl-6-hydroxy-3-cyclohexene-1-carboxylic-acid synthase activity"/>
    <property type="evidence" value="ECO:0007669"/>
    <property type="project" value="UniProtKB-EC"/>
</dbReference>
<evidence type="ECO:0000313" key="1">
    <source>
        <dbReference type="EMBL" id="MPN12925.1"/>
    </source>
</evidence>
<protein>
    <submittedName>
        <fullName evidence="1">2-succinyl-5-enolpyruvyl-6-hydroxy-3-cyclohexene-1-carboxylate synthase</fullName>
        <ecNumber evidence="1">2.2.1.9</ecNumber>
    </submittedName>
</protein>
<name>A0A645FEV3_9ZZZZ</name>
<dbReference type="PANTHER" id="PTHR42916:SF1">
    <property type="entry name" value="PROTEIN PHYLLO, CHLOROPLASTIC"/>
    <property type="match status" value="1"/>
</dbReference>
<reference evidence="1" key="1">
    <citation type="submission" date="2019-08" db="EMBL/GenBank/DDBJ databases">
        <authorList>
            <person name="Kucharzyk K."/>
            <person name="Murdoch R.W."/>
            <person name="Higgins S."/>
            <person name="Loffler F."/>
        </authorList>
    </citation>
    <scope>NUCLEOTIDE SEQUENCE</scope>
</reference>
<keyword evidence="1" id="KW-0808">Transferase</keyword>
<sequence length="106" mass="11653">MPDLRVVLVNDDGGSIFHTLEQGDPRYDAGAYEGAFERLFATPHGLDFAALAGAYGWRHRRIGGREDLAEALAAPVQGRELLEVPISRADRRDLDTRLRALVRPAG</sequence>
<dbReference type="SUPFAM" id="SSF52518">
    <property type="entry name" value="Thiamin diphosphate-binding fold (THDP-binding)"/>
    <property type="match status" value="1"/>
</dbReference>
<accession>A0A645FEV3</accession>
<gene>
    <name evidence="1" type="primary">menD_9</name>
    <name evidence="1" type="ORF">SDC9_160245</name>
</gene>